<dbReference type="Proteomes" id="UP000287651">
    <property type="component" value="Unassembled WGS sequence"/>
</dbReference>
<evidence type="ECO:0000313" key="2">
    <source>
        <dbReference type="EMBL" id="RRT45263.1"/>
    </source>
</evidence>
<dbReference type="EMBL" id="AMZH03015950">
    <property type="protein sequence ID" value="RRT45263.1"/>
    <property type="molecule type" value="Genomic_DNA"/>
</dbReference>
<dbReference type="AlphaFoldDB" id="A0A426Y0J6"/>
<feature type="transmembrane region" description="Helical" evidence="1">
    <location>
        <begin position="95"/>
        <end position="114"/>
    </location>
</feature>
<feature type="transmembrane region" description="Helical" evidence="1">
    <location>
        <begin position="134"/>
        <end position="162"/>
    </location>
</feature>
<protein>
    <submittedName>
        <fullName evidence="2">Uncharacterized protein</fullName>
    </submittedName>
</protein>
<evidence type="ECO:0000313" key="3">
    <source>
        <dbReference type="Proteomes" id="UP000287651"/>
    </source>
</evidence>
<reference evidence="2 3" key="1">
    <citation type="journal article" date="2014" name="Agronomy (Basel)">
        <title>A Draft Genome Sequence for Ensete ventricosum, the Drought-Tolerant Tree Against Hunger.</title>
        <authorList>
            <person name="Harrison J."/>
            <person name="Moore K.A."/>
            <person name="Paszkiewicz K."/>
            <person name="Jones T."/>
            <person name="Grant M."/>
            <person name="Ambacheew D."/>
            <person name="Muzemil S."/>
            <person name="Studholme D.J."/>
        </authorList>
    </citation>
    <scope>NUCLEOTIDE SEQUENCE [LARGE SCALE GENOMIC DNA]</scope>
</reference>
<keyword evidence="1" id="KW-0812">Transmembrane</keyword>
<gene>
    <name evidence="2" type="ORF">B296_00055246</name>
</gene>
<feature type="transmembrane region" description="Helical" evidence="1">
    <location>
        <begin position="174"/>
        <end position="191"/>
    </location>
</feature>
<name>A0A426Y0J6_ENSVE</name>
<accession>A0A426Y0J6</accession>
<proteinExistence type="predicted"/>
<comment type="caution">
    <text evidence="2">The sequence shown here is derived from an EMBL/GenBank/DDBJ whole genome shotgun (WGS) entry which is preliminary data.</text>
</comment>
<sequence length="224" mass="24831">MASSADAERGGEEGDGAAISVVEWQGWDTSSPVTPTVMEVIEDIKALARDSDAPMTFGGLGGKLKANSVSFAWISRTLMPQVAIMHLIQNLCPCLILFCSAGLLWKIACVLGLLNAHYGAALSFGSICIQRSYFYYILYAMLSASVFFSFPVEIHSICFSFIQDFLRQNNTGKLLWQIFGIQSAALCLFGIREHEDIMWNAFRDSGLDLHFLQLVRNDLLKEKN</sequence>
<organism evidence="2 3">
    <name type="scientific">Ensete ventricosum</name>
    <name type="common">Abyssinian banana</name>
    <name type="synonym">Musa ensete</name>
    <dbReference type="NCBI Taxonomy" id="4639"/>
    <lineage>
        <taxon>Eukaryota</taxon>
        <taxon>Viridiplantae</taxon>
        <taxon>Streptophyta</taxon>
        <taxon>Embryophyta</taxon>
        <taxon>Tracheophyta</taxon>
        <taxon>Spermatophyta</taxon>
        <taxon>Magnoliopsida</taxon>
        <taxon>Liliopsida</taxon>
        <taxon>Zingiberales</taxon>
        <taxon>Musaceae</taxon>
        <taxon>Ensete</taxon>
    </lineage>
</organism>
<keyword evidence="1" id="KW-0472">Membrane</keyword>
<keyword evidence="1" id="KW-1133">Transmembrane helix</keyword>
<evidence type="ECO:0000256" key="1">
    <source>
        <dbReference type="SAM" id="Phobius"/>
    </source>
</evidence>